<dbReference type="EMBL" id="FPHE01000070">
    <property type="protein sequence ID" value="SFV56560.1"/>
    <property type="molecule type" value="Genomic_DNA"/>
</dbReference>
<dbReference type="PANTHER" id="PTHR13966:SF5">
    <property type="entry name" value="ENDONUCLEASE G, MITOCHONDRIAL"/>
    <property type="match status" value="1"/>
</dbReference>
<evidence type="ECO:0000256" key="5">
    <source>
        <dbReference type="ARBA" id="ARBA00022759"/>
    </source>
</evidence>
<dbReference type="GO" id="GO:0003676">
    <property type="term" value="F:nucleic acid binding"/>
    <property type="evidence" value="ECO:0007669"/>
    <property type="project" value="InterPro"/>
</dbReference>
<protein>
    <submittedName>
        <fullName evidence="11">DNA/RNA endonuclease G</fullName>
    </submittedName>
</protein>
<feature type="domain" description="ENPP1-3/EXOG-like endonuclease/phosphodiesterase" evidence="9">
    <location>
        <begin position="128"/>
        <end position="311"/>
    </location>
</feature>
<dbReference type="InterPro" id="IPR040255">
    <property type="entry name" value="Non-specific_endonuclease"/>
</dbReference>
<dbReference type="GO" id="GO:0016787">
    <property type="term" value="F:hydrolase activity"/>
    <property type="evidence" value="ECO:0007669"/>
    <property type="project" value="UniProtKB-KW"/>
</dbReference>
<dbReference type="SMART" id="SM00892">
    <property type="entry name" value="Endonuclease_NS"/>
    <property type="match status" value="1"/>
</dbReference>
<name>A0A1W1BSL1_9ZZZZ</name>
<evidence type="ECO:0000256" key="4">
    <source>
        <dbReference type="ARBA" id="ARBA00022723"/>
    </source>
</evidence>
<dbReference type="GO" id="GO:0046872">
    <property type="term" value="F:metal ion binding"/>
    <property type="evidence" value="ECO:0007669"/>
    <property type="project" value="UniProtKB-KW"/>
</dbReference>
<accession>A0A1W1BSL1</accession>
<dbReference type="InterPro" id="IPR044929">
    <property type="entry name" value="DNA/RNA_non-sp_Endonuclease_sf"/>
</dbReference>
<dbReference type="SMART" id="SM00477">
    <property type="entry name" value="NUC"/>
    <property type="match status" value="1"/>
</dbReference>
<keyword evidence="7" id="KW-0460">Magnesium</keyword>
<evidence type="ECO:0000256" key="1">
    <source>
        <dbReference type="ARBA" id="ARBA00001946"/>
    </source>
</evidence>
<dbReference type="PROSITE" id="PS01070">
    <property type="entry name" value="NUCLEASE_NON_SPEC"/>
    <property type="match status" value="1"/>
</dbReference>
<gene>
    <name evidence="11" type="ORF">MNB_SV-12-1728</name>
</gene>
<proteinExistence type="inferred from homology"/>
<dbReference type="Pfam" id="PF01223">
    <property type="entry name" value="Endonuclease_NS"/>
    <property type="match status" value="1"/>
</dbReference>
<evidence type="ECO:0000256" key="8">
    <source>
        <dbReference type="SAM" id="MobiDB-lite"/>
    </source>
</evidence>
<dbReference type="GO" id="GO:0004519">
    <property type="term" value="F:endonuclease activity"/>
    <property type="evidence" value="ECO:0007669"/>
    <property type="project" value="UniProtKB-KW"/>
</dbReference>
<evidence type="ECO:0000256" key="7">
    <source>
        <dbReference type="ARBA" id="ARBA00022842"/>
    </source>
</evidence>
<dbReference type="InterPro" id="IPR018524">
    <property type="entry name" value="DNA/RNA_endonuclease_AS"/>
</dbReference>
<organism evidence="11">
    <name type="scientific">hydrothermal vent metagenome</name>
    <dbReference type="NCBI Taxonomy" id="652676"/>
    <lineage>
        <taxon>unclassified sequences</taxon>
        <taxon>metagenomes</taxon>
        <taxon>ecological metagenomes</taxon>
    </lineage>
</organism>
<feature type="region of interest" description="Disordered" evidence="8">
    <location>
        <begin position="61"/>
        <end position="81"/>
    </location>
</feature>
<dbReference type="Gene3D" id="3.40.570.10">
    <property type="entry name" value="Extracellular Endonuclease, subunit A"/>
    <property type="match status" value="1"/>
</dbReference>
<comment type="cofactor">
    <cofactor evidence="1">
        <name>Mg(2+)</name>
        <dbReference type="ChEBI" id="CHEBI:18420"/>
    </cofactor>
</comment>
<dbReference type="AlphaFoldDB" id="A0A1W1BSL1"/>
<evidence type="ECO:0000259" key="10">
    <source>
        <dbReference type="SMART" id="SM00892"/>
    </source>
</evidence>
<keyword evidence="4" id="KW-0479">Metal-binding</keyword>
<dbReference type="PANTHER" id="PTHR13966">
    <property type="entry name" value="ENDONUCLEASE RELATED"/>
    <property type="match status" value="1"/>
</dbReference>
<evidence type="ECO:0000313" key="11">
    <source>
        <dbReference type="EMBL" id="SFV56560.1"/>
    </source>
</evidence>
<keyword evidence="3" id="KW-0540">Nuclease</keyword>
<reference evidence="11" key="1">
    <citation type="submission" date="2016-10" db="EMBL/GenBank/DDBJ databases">
        <authorList>
            <person name="de Groot N.N."/>
        </authorList>
    </citation>
    <scope>NUCLEOTIDE SEQUENCE</scope>
</reference>
<dbReference type="SUPFAM" id="SSF54060">
    <property type="entry name" value="His-Me finger endonucleases"/>
    <property type="match status" value="1"/>
</dbReference>
<dbReference type="InterPro" id="IPR001604">
    <property type="entry name" value="Endo_G_ENPP1-like_dom"/>
</dbReference>
<dbReference type="InterPro" id="IPR020821">
    <property type="entry name" value="ENPP1-3/EXOG-like_nuc-like"/>
</dbReference>
<sequence>MKKLNLKTTVKLTLFLFILHGCDSVETTTTTQTEILEVNDTQLEQNSTIAIEETNSREIEELESEETQLEQNSTTPTESVDITPPIVNEIEEIVSEEEVSEEEVLEEENLDYTKQFINEDNCNRILDKEFLKICYDYNLKVAKSVSYTLYGDLVNELNIEERPSFYVEREIEAEYRATTADYTNTGYDRGHLAPDASFDWSQDSLDATYSLANIIPQVPKVNRQLWIKAEKYARDKAVELFELNVVNVVSYSNTPKRIGDNNISVSDGYYKILFNSDEEYEECFYYANDFNVSSEDDKLEYHKVDCSKVEA</sequence>
<evidence type="ECO:0000256" key="2">
    <source>
        <dbReference type="ARBA" id="ARBA00010052"/>
    </source>
</evidence>
<comment type="similarity">
    <text evidence="2">Belongs to the DNA/RNA non-specific endonuclease family.</text>
</comment>
<keyword evidence="6" id="KW-0378">Hydrolase</keyword>
<feature type="domain" description="DNA/RNA non-specific endonuclease/pyrophosphatase/phosphodiesterase" evidence="10">
    <location>
        <begin position="127"/>
        <end position="305"/>
    </location>
</feature>
<evidence type="ECO:0000259" key="9">
    <source>
        <dbReference type="SMART" id="SM00477"/>
    </source>
</evidence>
<evidence type="ECO:0000256" key="6">
    <source>
        <dbReference type="ARBA" id="ARBA00022801"/>
    </source>
</evidence>
<dbReference type="InterPro" id="IPR044925">
    <property type="entry name" value="His-Me_finger_sf"/>
</dbReference>
<keyword evidence="5 11" id="KW-0255">Endonuclease</keyword>
<evidence type="ECO:0000256" key="3">
    <source>
        <dbReference type="ARBA" id="ARBA00022722"/>
    </source>
</evidence>